<sequence length="91" mass="10351">MSLIKCKICDFEKKAKNKLLIKMIGIALIAFGFWAWISYLFAGSGAAFIICVSIMGLGTIFLCFTDQIHRYNSTKENCPKCGKKEWDFIKE</sequence>
<name>A0ABY3XB73_9GAMM</name>
<dbReference type="Proteomes" id="UP000829542">
    <property type="component" value="Chromosome"/>
</dbReference>
<organism evidence="2 3">
    <name type="scientific">Ignatzschineria rhizosphaerae</name>
    <dbReference type="NCBI Taxonomy" id="2923279"/>
    <lineage>
        <taxon>Bacteria</taxon>
        <taxon>Pseudomonadati</taxon>
        <taxon>Pseudomonadota</taxon>
        <taxon>Gammaproteobacteria</taxon>
        <taxon>Cardiobacteriales</taxon>
        <taxon>Ignatzschineriaceae</taxon>
        <taxon>Ignatzschineria</taxon>
    </lineage>
</organism>
<evidence type="ECO:0000256" key="1">
    <source>
        <dbReference type="SAM" id="Phobius"/>
    </source>
</evidence>
<evidence type="ECO:0000313" key="3">
    <source>
        <dbReference type="Proteomes" id="UP000829542"/>
    </source>
</evidence>
<proteinExistence type="predicted"/>
<gene>
    <name evidence="2" type="ORF">MMG00_04960</name>
</gene>
<reference evidence="2 3" key="1">
    <citation type="submission" date="2022-03" db="EMBL/GenBank/DDBJ databases">
        <title>Ignatzschineria rhizosphaerae HR5S32.</title>
        <authorList>
            <person name="Sun J.Q."/>
            <person name="Feng J.Y."/>
        </authorList>
    </citation>
    <scope>NUCLEOTIDE SEQUENCE [LARGE SCALE GENOMIC DNA]</scope>
    <source>
        <strain evidence="2 3">HR5S32</strain>
    </source>
</reference>
<evidence type="ECO:0000313" key="2">
    <source>
        <dbReference type="EMBL" id="UNM97203.1"/>
    </source>
</evidence>
<keyword evidence="3" id="KW-1185">Reference proteome</keyword>
<keyword evidence="1" id="KW-0472">Membrane</keyword>
<feature type="transmembrane region" description="Helical" evidence="1">
    <location>
        <begin position="45"/>
        <end position="65"/>
    </location>
</feature>
<dbReference type="RefSeq" id="WP_242152255.1">
    <property type="nucleotide sequence ID" value="NZ_CP093379.1"/>
</dbReference>
<protein>
    <submittedName>
        <fullName evidence="2">Uncharacterized protein</fullName>
    </submittedName>
</protein>
<keyword evidence="1" id="KW-0812">Transmembrane</keyword>
<accession>A0ABY3XB73</accession>
<feature type="transmembrane region" description="Helical" evidence="1">
    <location>
        <begin position="20"/>
        <end position="39"/>
    </location>
</feature>
<dbReference type="EMBL" id="CP093379">
    <property type="protein sequence ID" value="UNM97203.1"/>
    <property type="molecule type" value="Genomic_DNA"/>
</dbReference>
<keyword evidence="1" id="KW-1133">Transmembrane helix</keyword>